<dbReference type="SUPFAM" id="SSF53474">
    <property type="entry name" value="alpha/beta-Hydrolases"/>
    <property type="match status" value="1"/>
</dbReference>
<dbReference type="InterPro" id="IPR010662">
    <property type="entry name" value="RBBP9/YdeN"/>
</dbReference>
<evidence type="ECO:0008006" key="3">
    <source>
        <dbReference type="Google" id="ProtNLM"/>
    </source>
</evidence>
<evidence type="ECO:0000313" key="1">
    <source>
        <dbReference type="EMBL" id="SHM47897.1"/>
    </source>
</evidence>
<dbReference type="STRING" id="551987.SAMN05192549_101689"/>
<proteinExistence type="predicted"/>
<dbReference type="OrthoDB" id="9804993at2"/>
<organism evidence="1 2">
    <name type="scientific">Duganella sacchari</name>
    <dbReference type="NCBI Taxonomy" id="551987"/>
    <lineage>
        <taxon>Bacteria</taxon>
        <taxon>Pseudomonadati</taxon>
        <taxon>Pseudomonadota</taxon>
        <taxon>Betaproteobacteria</taxon>
        <taxon>Burkholderiales</taxon>
        <taxon>Oxalobacteraceae</taxon>
        <taxon>Telluria group</taxon>
        <taxon>Duganella</taxon>
    </lineage>
</organism>
<dbReference type="RefSeq" id="WP_072781341.1">
    <property type="nucleotide sequence ID" value="NZ_FRCX01000001.1"/>
</dbReference>
<accession>A0A1M7J632</accession>
<dbReference type="AlphaFoldDB" id="A0A1M7J632"/>
<dbReference type="InterPro" id="IPR029058">
    <property type="entry name" value="AB_hydrolase_fold"/>
</dbReference>
<keyword evidence="2" id="KW-1185">Reference proteome</keyword>
<evidence type="ECO:0000313" key="2">
    <source>
        <dbReference type="Proteomes" id="UP000184339"/>
    </source>
</evidence>
<name>A0A1M7J632_9BURK</name>
<gene>
    <name evidence="1" type="ORF">SAMN05192549_101689</name>
</gene>
<dbReference type="Proteomes" id="UP000184339">
    <property type="component" value="Unassembled WGS sequence"/>
</dbReference>
<reference evidence="2" key="1">
    <citation type="submission" date="2016-11" db="EMBL/GenBank/DDBJ databases">
        <authorList>
            <person name="Varghese N."/>
            <person name="Submissions S."/>
        </authorList>
    </citation>
    <scope>NUCLEOTIDE SEQUENCE [LARGE SCALE GENOMIC DNA]</scope>
    <source>
        <strain evidence="2">Sac-22</strain>
    </source>
</reference>
<sequence length="189" mass="19873">MSVLIVPGIGNSGAEHWQTRWQEKYADITRIAPASWDAPECDDWVAAIERAVQASGPQTLIVAHSLGCLAVAHWAHSRVTGGAATDTNGIAGALLVAVPDPDGPVFPGAARGFAPLPTQRLPFPSLIVASDDDPYAKADYAQRCAQAWGSRLYRIGKRGHINAASGLGDWPEGWRLLESLTGPGSASAV</sequence>
<dbReference type="Pfam" id="PF06821">
    <property type="entry name" value="Ser_hydrolase"/>
    <property type="match status" value="1"/>
</dbReference>
<dbReference type="EMBL" id="FRCX01000001">
    <property type="protein sequence ID" value="SHM47897.1"/>
    <property type="molecule type" value="Genomic_DNA"/>
</dbReference>
<dbReference type="Gene3D" id="3.40.50.1820">
    <property type="entry name" value="alpha/beta hydrolase"/>
    <property type="match status" value="1"/>
</dbReference>
<dbReference type="GO" id="GO:0016787">
    <property type="term" value="F:hydrolase activity"/>
    <property type="evidence" value="ECO:0007669"/>
    <property type="project" value="InterPro"/>
</dbReference>
<protein>
    <recommendedName>
        <fullName evidence="3">Alpha/beta hydrolase</fullName>
    </recommendedName>
</protein>